<dbReference type="AlphaFoldDB" id="A0A8B7CZ84"/>
<comment type="similarity">
    <text evidence="1">Belongs to the AFG1 ATPase family.</text>
</comment>
<dbReference type="SUPFAM" id="SSF52540">
    <property type="entry name" value="P-loop containing nucleoside triphosphate hydrolases"/>
    <property type="match status" value="1"/>
</dbReference>
<protein>
    <submittedName>
        <fullName evidence="6">AFG1-like ATPase isoform X1</fullName>
    </submittedName>
</protein>
<dbReference type="InterPro" id="IPR005654">
    <property type="entry name" value="ATPase_AFG1-like"/>
</dbReference>
<gene>
    <name evidence="6" type="primary">LOC103721377</name>
</gene>
<reference evidence="5" key="1">
    <citation type="journal article" date="2019" name="Nat. Commun.">
        <title>Genome-wide association mapping of date palm fruit traits.</title>
        <authorList>
            <person name="Hazzouri K.M."/>
            <person name="Gros-Balthazard M."/>
            <person name="Flowers J.M."/>
            <person name="Copetti D."/>
            <person name="Lemansour A."/>
            <person name="Lebrun M."/>
            <person name="Masmoudi K."/>
            <person name="Ferrand S."/>
            <person name="Dhar M.I."/>
            <person name="Fresquez Z.A."/>
            <person name="Rosas U."/>
            <person name="Zhang J."/>
            <person name="Talag J."/>
            <person name="Lee S."/>
            <person name="Kudrna D."/>
            <person name="Powell R.F."/>
            <person name="Leitch I.J."/>
            <person name="Krueger R.R."/>
            <person name="Wing R.A."/>
            <person name="Amiri K.M.A."/>
            <person name="Purugganan M.D."/>
        </authorList>
    </citation>
    <scope>NUCLEOTIDE SEQUENCE [LARGE SCALE GENOMIC DNA]</scope>
    <source>
        <strain evidence="5">cv. Khalas</strain>
    </source>
</reference>
<dbReference type="InterPro" id="IPR027417">
    <property type="entry name" value="P-loop_NTPase"/>
</dbReference>
<keyword evidence="2" id="KW-0547">Nucleotide-binding</keyword>
<dbReference type="KEGG" id="pda:103721377"/>
<feature type="coiled-coil region" evidence="4">
    <location>
        <begin position="70"/>
        <end position="116"/>
    </location>
</feature>
<dbReference type="PANTHER" id="PTHR12169">
    <property type="entry name" value="ATPASE N2B"/>
    <property type="match status" value="1"/>
</dbReference>
<evidence type="ECO:0000256" key="2">
    <source>
        <dbReference type="ARBA" id="ARBA00022741"/>
    </source>
</evidence>
<evidence type="ECO:0000256" key="4">
    <source>
        <dbReference type="SAM" id="Coils"/>
    </source>
</evidence>
<reference evidence="6" key="2">
    <citation type="submission" date="2025-08" db="UniProtKB">
        <authorList>
            <consortium name="RefSeq"/>
        </authorList>
    </citation>
    <scope>IDENTIFICATION</scope>
    <source>
        <tissue evidence="6">Young leaves</tissue>
    </source>
</reference>
<dbReference type="GO" id="GO:0016887">
    <property type="term" value="F:ATP hydrolysis activity"/>
    <property type="evidence" value="ECO:0007669"/>
    <property type="project" value="InterPro"/>
</dbReference>
<dbReference type="OrthoDB" id="548867at2759"/>
<dbReference type="GO" id="GO:0005739">
    <property type="term" value="C:mitochondrion"/>
    <property type="evidence" value="ECO:0007669"/>
    <property type="project" value="TreeGrafter"/>
</dbReference>
<keyword evidence="3" id="KW-0067">ATP-binding</keyword>
<dbReference type="FunFam" id="3.40.50.300:FF:001040">
    <property type="entry name" value="AFG1-like ATPase isoform C"/>
    <property type="match status" value="1"/>
</dbReference>
<dbReference type="NCBIfam" id="NF040713">
    <property type="entry name" value="ZapE"/>
    <property type="match status" value="1"/>
</dbReference>
<dbReference type="Proteomes" id="UP000228380">
    <property type="component" value="Chromosome 11"/>
</dbReference>
<keyword evidence="5" id="KW-1185">Reference proteome</keyword>
<sequence>MRRRLSTVLARGAHGPWAFQRTRSRSYCDRSQRPAERAERRPGPLSTYRSMVSRGKLRYDVYQEKVAFELEDLLGRLEQYGKEMDDYHEKLTIWEKNRESERNKLLLEEAKLKQQEGVWMEARNIRSGFVDKWIFRRRRGNVEPGVGKMVSYLNREKRLDSVVGCRPVAPATPKGIYLYGNVGSGKTMLMDMFYSATEGIVKHRRRFHFHEAMLEIHEHMHDIWKNRHNDRSVQSSTFSWITSLPFDVKVKEWLIGEERYKQEVQTKHILPAVADKFLVDRKANKIGASVLCFDEIQTVDVFAIVALSGILSRLLSTGTVLVATSNRAPEDLNQDSMQQDIFRSFLSKLEENCQKILVGSEIDHRRLIPNTTGDQCHYFWPSNSDAHREYEAMWHDITKQAGENIAPRIISVMFGRSLEVPESCNGIARFNFEYLCGRPVGAADYIAVARNFHTVFISGIPVMSMRIRDKARRFITLLDELYNHHCRLVCLAAASIDDLFQGTDEGALFDLESFQFETETEGGKLRRDVLAAGSAGSGPPPSGIISLLSGQEEMFAFRRAVSRLIEMQTPLYIEGVRAFHPFFQQHSQQLSICSTSSSLQPSY</sequence>
<dbReference type="Gene3D" id="3.40.50.300">
    <property type="entry name" value="P-loop containing nucleotide triphosphate hydrolases"/>
    <property type="match status" value="1"/>
</dbReference>
<proteinExistence type="inferred from homology"/>
<dbReference type="PANTHER" id="PTHR12169:SF6">
    <property type="entry name" value="AFG1-LIKE ATPASE"/>
    <property type="match status" value="1"/>
</dbReference>
<dbReference type="GeneID" id="103721377"/>
<dbReference type="RefSeq" id="XP_008809779.2">
    <property type="nucleotide sequence ID" value="XM_008811557.4"/>
</dbReference>
<keyword evidence="4" id="KW-0175">Coiled coil</keyword>
<evidence type="ECO:0000313" key="6">
    <source>
        <dbReference type="RefSeq" id="XP_008809779.2"/>
    </source>
</evidence>
<evidence type="ECO:0000313" key="5">
    <source>
        <dbReference type="Proteomes" id="UP000228380"/>
    </source>
</evidence>
<accession>A0A8B7CZ84</accession>
<evidence type="ECO:0000256" key="1">
    <source>
        <dbReference type="ARBA" id="ARBA00010322"/>
    </source>
</evidence>
<dbReference type="GO" id="GO:0005524">
    <property type="term" value="F:ATP binding"/>
    <property type="evidence" value="ECO:0007669"/>
    <property type="project" value="UniProtKB-KW"/>
</dbReference>
<dbReference type="Pfam" id="PF03969">
    <property type="entry name" value="AFG1_ATPase"/>
    <property type="match status" value="1"/>
</dbReference>
<name>A0A8B7CZ84_PHODC</name>
<organism evidence="5 6">
    <name type="scientific">Phoenix dactylifera</name>
    <name type="common">Date palm</name>
    <dbReference type="NCBI Taxonomy" id="42345"/>
    <lineage>
        <taxon>Eukaryota</taxon>
        <taxon>Viridiplantae</taxon>
        <taxon>Streptophyta</taxon>
        <taxon>Embryophyta</taxon>
        <taxon>Tracheophyta</taxon>
        <taxon>Spermatophyta</taxon>
        <taxon>Magnoliopsida</taxon>
        <taxon>Liliopsida</taxon>
        <taxon>Arecaceae</taxon>
        <taxon>Coryphoideae</taxon>
        <taxon>Phoeniceae</taxon>
        <taxon>Phoenix</taxon>
    </lineage>
</organism>
<evidence type="ECO:0000256" key="3">
    <source>
        <dbReference type="ARBA" id="ARBA00022840"/>
    </source>
</evidence>